<accession>A0ABT6FEB6</accession>
<protein>
    <submittedName>
        <fullName evidence="2">NAD(P)H-dependent oxidoreductase</fullName>
        <ecNumber evidence="2">1.-.-.-</ecNumber>
    </submittedName>
</protein>
<reference evidence="2 3" key="1">
    <citation type="submission" date="2023-03" db="EMBL/GenBank/DDBJ databases">
        <title>Paludisphaera mucosa sp. nov. a novel planctomycete from northern fen.</title>
        <authorList>
            <person name="Ivanova A."/>
        </authorList>
    </citation>
    <scope>NUCLEOTIDE SEQUENCE [LARGE SCALE GENOMIC DNA]</scope>
    <source>
        <strain evidence="2 3">Pla2</strain>
    </source>
</reference>
<dbReference type="PANTHER" id="PTHR30543:SF21">
    <property type="entry name" value="NAD(P)H-DEPENDENT FMN REDUCTASE LOT6"/>
    <property type="match status" value="1"/>
</dbReference>
<feature type="domain" description="NADPH-dependent FMN reductase-like" evidence="1">
    <location>
        <begin position="3"/>
        <end position="157"/>
    </location>
</feature>
<dbReference type="PANTHER" id="PTHR30543">
    <property type="entry name" value="CHROMATE REDUCTASE"/>
    <property type="match status" value="1"/>
</dbReference>
<gene>
    <name evidence="2" type="ORF">PZE19_19230</name>
</gene>
<evidence type="ECO:0000259" key="1">
    <source>
        <dbReference type="Pfam" id="PF03358"/>
    </source>
</evidence>
<evidence type="ECO:0000313" key="2">
    <source>
        <dbReference type="EMBL" id="MDG3005919.1"/>
    </source>
</evidence>
<keyword evidence="3" id="KW-1185">Reference proteome</keyword>
<name>A0ABT6FEB6_9BACT</name>
<dbReference type="InterPro" id="IPR005025">
    <property type="entry name" value="FMN_Rdtase-like_dom"/>
</dbReference>
<dbReference type="GO" id="GO:0016491">
    <property type="term" value="F:oxidoreductase activity"/>
    <property type="evidence" value="ECO:0007669"/>
    <property type="project" value="UniProtKB-KW"/>
</dbReference>
<dbReference type="InterPro" id="IPR050712">
    <property type="entry name" value="NAD(P)H-dep_reductase"/>
</dbReference>
<dbReference type="EMBL" id="JARRAG010000002">
    <property type="protein sequence ID" value="MDG3005919.1"/>
    <property type="molecule type" value="Genomic_DNA"/>
</dbReference>
<keyword evidence="2" id="KW-0560">Oxidoreductase</keyword>
<dbReference type="Proteomes" id="UP001216907">
    <property type="component" value="Unassembled WGS sequence"/>
</dbReference>
<dbReference type="EC" id="1.-.-.-" evidence="2"/>
<organism evidence="2 3">
    <name type="scientific">Paludisphaera mucosa</name>
    <dbReference type="NCBI Taxonomy" id="3030827"/>
    <lineage>
        <taxon>Bacteria</taxon>
        <taxon>Pseudomonadati</taxon>
        <taxon>Planctomycetota</taxon>
        <taxon>Planctomycetia</taxon>
        <taxon>Isosphaerales</taxon>
        <taxon>Isosphaeraceae</taxon>
        <taxon>Paludisphaera</taxon>
    </lineage>
</organism>
<dbReference type="InterPro" id="IPR029039">
    <property type="entry name" value="Flavoprotein-like_sf"/>
</dbReference>
<proteinExistence type="predicted"/>
<dbReference type="SUPFAM" id="SSF52218">
    <property type="entry name" value="Flavoproteins"/>
    <property type="match status" value="1"/>
</dbReference>
<sequence length="191" mass="20349">MTPRILAFAGSLRRESFNKKLVRIAANAARDAGAEVALIDLEDYPLPLFDQDLEAEQGMPGNGAKLKQIFIDHDGLLVASPEYNTSITADLKNAIDWVSRPAPCEPPLAAFRGKVAALMSASPGALGGLRGLVHLRSILGNIGVVVLPDQIAVARAHEAFRANGSLTDPKQQEGIDTLGRTLASFLMKIKA</sequence>
<dbReference type="Gene3D" id="3.40.50.360">
    <property type="match status" value="1"/>
</dbReference>
<comment type="caution">
    <text evidence="2">The sequence shown here is derived from an EMBL/GenBank/DDBJ whole genome shotgun (WGS) entry which is preliminary data.</text>
</comment>
<dbReference type="Pfam" id="PF03358">
    <property type="entry name" value="FMN_red"/>
    <property type="match status" value="1"/>
</dbReference>
<dbReference type="RefSeq" id="WP_277862235.1">
    <property type="nucleotide sequence ID" value="NZ_JARRAG010000002.1"/>
</dbReference>
<evidence type="ECO:0000313" key="3">
    <source>
        <dbReference type="Proteomes" id="UP001216907"/>
    </source>
</evidence>